<evidence type="ECO:0000313" key="2">
    <source>
        <dbReference type="Proteomes" id="UP000245207"/>
    </source>
</evidence>
<protein>
    <submittedName>
        <fullName evidence="1">Uncharacterized protein</fullName>
    </submittedName>
</protein>
<reference evidence="1 2" key="1">
    <citation type="journal article" date="2018" name="Mol. Plant">
        <title>The genome of Artemisia annua provides insight into the evolution of Asteraceae family and artemisinin biosynthesis.</title>
        <authorList>
            <person name="Shen Q."/>
            <person name="Zhang L."/>
            <person name="Liao Z."/>
            <person name="Wang S."/>
            <person name="Yan T."/>
            <person name="Shi P."/>
            <person name="Liu M."/>
            <person name="Fu X."/>
            <person name="Pan Q."/>
            <person name="Wang Y."/>
            <person name="Lv Z."/>
            <person name="Lu X."/>
            <person name="Zhang F."/>
            <person name="Jiang W."/>
            <person name="Ma Y."/>
            <person name="Chen M."/>
            <person name="Hao X."/>
            <person name="Li L."/>
            <person name="Tang Y."/>
            <person name="Lv G."/>
            <person name="Zhou Y."/>
            <person name="Sun X."/>
            <person name="Brodelius P.E."/>
            <person name="Rose J.K.C."/>
            <person name="Tang K."/>
        </authorList>
    </citation>
    <scope>NUCLEOTIDE SEQUENCE [LARGE SCALE GENOMIC DNA]</scope>
    <source>
        <strain evidence="2">cv. Huhao1</strain>
        <tissue evidence="1">Leaf</tissue>
    </source>
</reference>
<accession>A0A2U1MMY2</accession>
<evidence type="ECO:0000313" key="1">
    <source>
        <dbReference type="EMBL" id="PWA62613.1"/>
    </source>
</evidence>
<dbReference type="AlphaFoldDB" id="A0A2U1MMY2"/>
<organism evidence="1 2">
    <name type="scientific">Artemisia annua</name>
    <name type="common">Sweet wormwood</name>
    <dbReference type="NCBI Taxonomy" id="35608"/>
    <lineage>
        <taxon>Eukaryota</taxon>
        <taxon>Viridiplantae</taxon>
        <taxon>Streptophyta</taxon>
        <taxon>Embryophyta</taxon>
        <taxon>Tracheophyta</taxon>
        <taxon>Spermatophyta</taxon>
        <taxon>Magnoliopsida</taxon>
        <taxon>eudicotyledons</taxon>
        <taxon>Gunneridae</taxon>
        <taxon>Pentapetalae</taxon>
        <taxon>asterids</taxon>
        <taxon>campanulids</taxon>
        <taxon>Asterales</taxon>
        <taxon>Asteraceae</taxon>
        <taxon>Asteroideae</taxon>
        <taxon>Anthemideae</taxon>
        <taxon>Artemisiinae</taxon>
        <taxon>Artemisia</taxon>
    </lineage>
</organism>
<dbReference type="EMBL" id="PKPP01004831">
    <property type="protein sequence ID" value="PWA62613.1"/>
    <property type="molecule type" value="Genomic_DNA"/>
</dbReference>
<name>A0A2U1MMY2_ARTAN</name>
<proteinExistence type="predicted"/>
<keyword evidence="2" id="KW-1185">Reference proteome</keyword>
<dbReference type="Proteomes" id="UP000245207">
    <property type="component" value="Unassembled WGS sequence"/>
</dbReference>
<comment type="caution">
    <text evidence="1">The sequence shown here is derived from an EMBL/GenBank/DDBJ whole genome shotgun (WGS) entry which is preliminary data.</text>
</comment>
<gene>
    <name evidence="1" type="ORF">CTI12_AA362270</name>
</gene>
<sequence>MGPPPKPPTYHNHPAIVAVPDAVPNNIRDNSTNGPVAQIWKIDVFYQKHKIVLNIGYGCWPRSQQDTSNKLSSGFNDGLGTRKVAVHLPIVQARNHVSKTLAGNGRSNGRAVINVQHFTYMPSVFIYSFELLVVIGL</sequence>